<feature type="coiled-coil region" evidence="5">
    <location>
        <begin position="419"/>
        <end position="515"/>
    </location>
</feature>
<keyword evidence="3" id="KW-1133">Transmembrane helix</keyword>
<dbReference type="Pfam" id="PF09731">
    <property type="entry name" value="Mitofilin"/>
    <property type="match status" value="1"/>
</dbReference>
<dbReference type="EMBL" id="CP066681">
    <property type="protein sequence ID" value="QQG36778.1"/>
    <property type="molecule type" value="Genomic_DNA"/>
</dbReference>
<feature type="compositionally biased region" description="Pro residues" evidence="6">
    <location>
        <begin position="873"/>
        <end position="882"/>
    </location>
</feature>
<dbReference type="InterPro" id="IPR036108">
    <property type="entry name" value="4pyrrol_syn_uPrphyn_synt_sf"/>
</dbReference>
<dbReference type="GO" id="GO:0033014">
    <property type="term" value="P:tetrapyrrole biosynthetic process"/>
    <property type="evidence" value="ECO:0007669"/>
    <property type="project" value="InterPro"/>
</dbReference>
<reference evidence="8 9" key="1">
    <citation type="submission" date="2020-07" db="EMBL/GenBank/DDBJ databases">
        <title>Huge and variable diversity of episymbiotic CPR bacteria and DPANN archaea in groundwater ecosystems.</title>
        <authorList>
            <person name="He C.Y."/>
            <person name="Keren R."/>
            <person name="Whittaker M."/>
            <person name="Farag I.F."/>
            <person name="Doudna J."/>
            <person name="Cate J.H.D."/>
            <person name="Banfield J.F."/>
        </authorList>
    </citation>
    <scope>NUCLEOTIDE SEQUENCE [LARGE SCALE GENOMIC DNA]</scope>
    <source>
        <strain evidence="8">NC_groundwater_70_Ag_B-0.1um_54_66</strain>
    </source>
</reference>
<dbReference type="AlphaFoldDB" id="A0A7T5R3B1"/>
<dbReference type="NCBIfam" id="NF046037">
    <property type="entry name" value="carphisopro"/>
    <property type="match status" value="1"/>
</dbReference>
<accession>A0A7T5R3B1</accession>
<dbReference type="InterPro" id="IPR059216">
    <property type="entry name" value="LeuA_carph_isopro_dom"/>
</dbReference>
<evidence type="ECO:0000256" key="4">
    <source>
        <dbReference type="ARBA" id="ARBA00023136"/>
    </source>
</evidence>
<keyword evidence="5" id="KW-0175">Coiled coil</keyword>
<dbReference type="Pfam" id="PF02602">
    <property type="entry name" value="HEM4"/>
    <property type="match status" value="1"/>
</dbReference>
<protein>
    <submittedName>
        <fullName evidence="8">Uroporphyrinogen-III synthase</fullName>
    </submittedName>
</protein>
<evidence type="ECO:0000259" key="7">
    <source>
        <dbReference type="Pfam" id="PF02602"/>
    </source>
</evidence>
<gene>
    <name evidence="8" type="ORF">HYS17_03110</name>
</gene>
<name>A0A7T5R3B1_9BACT</name>
<dbReference type="SUPFAM" id="SSF69618">
    <property type="entry name" value="HemD-like"/>
    <property type="match status" value="1"/>
</dbReference>
<evidence type="ECO:0000256" key="2">
    <source>
        <dbReference type="ARBA" id="ARBA00022692"/>
    </source>
</evidence>
<dbReference type="GO" id="GO:0016020">
    <property type="term" value="C:membrane"/>
    <property type="evidence" value="ECO:0007669"/>
    <property type="project" value="UniProtKB-SubCell"/>
</dbReference>
<feature type="domain" description="Tetrapyrrole biosynthesis uroporphyrinogen III synthase" evidence="7">
    <location>
        <begin position="16"/>
        <end position="226"/>
    </location>
</feature>
<feature type="region of interest" description="Disordered" evidence="6">
    <location>
        <begin position="862"/>
        <end position="882"/>
    </location>
</feature>
<dbReference type="Proteomes" id="UP000595362">
    <property type="component" value="Chromosome"/>
</dbReference>
<sequence length="882" mass="92389">MPGVILITRPEEDYAETATGVAALGFTPLSCPMLTIEAVPCSFDDIACYQALVFTSARALRPFCDHCAARDLPVFTVGDVTAERARALGFGEVISAGADLAALEAALEAAGLSGERPLLHISGADTVREIGVSGLKVERRVVYRAVQADALPEPARGALARGEVRAVLFYSPRTAEAFARVIGAARLGHQLMTTKALCLADSMVESVRYLPWRALCVASRPDRSGMQDLLAAEKEMDEIMSHIPENQSGTPNDQDRNAIEPAEAVIERFGGIRPMASKMNVPVTTVQGWKKRNVIPGNRREDVLRAATQNNIEISDILNQIVANENISAQAAAQAEAPAPWSQNAAASARPLADGVADTVADRELLMGHIRKAEKSAVTKSAAITVVLLSAAGLAAAILLGPGMRGAFDQAEVASKAEVQELRADVTRIDGDLSTLKQEHFSFKSLIPDDLGRTIGDMKQQAVDLKNSMTQLNDQFSTVTKAAEGITTDVLGPNAGDIQQRMAALEEQVRALTGSTDLGGVLQRIGTLKQSLEGQNLLSASADQLDAMLKNLGGDMSLLGPQLEAAQAQDTELAKTLEGVSQTDLKAAAMLLALTQFRSSLHRSAPFEEDLALLRSMVGEDDAELIGAIEKLAPQASKGVLTSKGLSRELKGLTGDIVVSSIKGEDVSIREKAAARVNDVFQVQKDGQLVTGTDTQAKIARAQKLLDEGNVDGAVVELQSLQGPALQTAQPVIDQAAMTALAQQVSLMLTKKVEMQLPMGGALSSGMAGMGGDIEGKASEIMEGLNSMSPDAIGRNLGGLVKDARDGGGKGGALYTTRGSGLDGVMQTIESMGDAVGAPGGGSVSSKPIFIPTTETPVVPADELAPETVAEPAPAPVAPSAE</sequence>
<comment type="subcellular location">
    <subcellularLocation>
        <location evidence="1">Membrane</location>
    </subcellularLocation>
</comment>
<proteinExistence type="predicted"/>
<dbReference type="InterPro" id="IPR003754">
    <property type="entry name" value="4pyrrol_synth_uPrphyn_synth"/>
</dbReference>
<evidence type="ECO:0000256" key="6">
    <source>
        <dbReference type="SAM" id="MobiDB-lite"/>
    </source>
</evidence>
<evidence type="ECO:0000313" key="9">
    <source>
        <dbReference type="Proteomes" id="UP000595362"/>
    </source>
</evidence>
<keyword evidence="4" id="KW-0472">Membrane</keyword>
<evidence type="ECO:0000256" key="5">
    <source>
        <dbReference type="SAM" id="Coils"/>
    </source>
</evidence>
<dbReference type="Gene3D" id="3.40.50.10090">
    <property type="match status" value="2"/>
</dbReference>
<dbReference type="CDD" id="cd06578">
    <property type="entry name" value="HemD"/>
    <property type="match status" value="1"/>
</dbReference>
<evidence type="ECO:0000256" key="3">
    <source>
        <dbReference type="ARBA" id="ARBA00022989"/>
    </source>
</evidence>
<keyword evidence="2" id="KW-0812">Transmembrane</keyword>
<evidence type="ECO:0000256" key="1">
    <source>
        <dbReference type="ARBA" id="ARBA00004370"/>
    </source>
</evidence>
<evidence type="ECO:0000313" key="8">
    <source>
        <dbReference type="EMBL" id="QQG36778.1"/>
    </source>
</evidence>
<dbReference type="InterPro" id="IPR019133">
    <property type="entry name" value="MIC60"/>
</dbReference>
<organism evidence="8 9">
    <name type="scientific">Micavibrio aeruginosavorus</name>
    <dbReference type="NCBI Taxonomy" id="349221"/>
    <lineage>
        <taxon>Bacteria</taxon>
        <taxon>Pseudomonadati</taxon>
        <taxon>Bdellovibrionota</taxon>
        <taxon>Bdellovibrionia</taxon>
        <taxon>Bdellovibrionales</taxon>
        <taxon>Pseudobdellovibrionaceae</taxon>
        <taxon>Micavibrio</taxon>
    </lineage>
</organism>
<dbReference type="GO" id="GO:0004852">
    <property type="term" value="F:uroporphyrinogen-III synthase activity"/>
    <property type="evidence" value="ECO:0007669"/>
    <property type="project" value="InterPro"/>
</dbReference>